<evidence type="ECO:0000313" key="14">
    <source>
        <dbReference type="EMBL" id="KTD36339.1"/>
    </source>
</evidence>
<dbReference type="Gene3D" id="3.40.50.300">
    <property type="entry name" value="P-loop containing nucleotide triphosphate hydrolases"/>
    <property type="match status" value="1"/>
</dbReference>
<dbReference type="PATRIC" id="fig|45070.6.peg.1390"/>
<feature type="transmembrane region" description="Helical" evidence="11">
    <location>
        <begin position="152"/>
        <end position="170"/>
    </location>
</feature>
<dbReference type="RefSeq" id="WP_065240254.1">
    <property type="nucleotide sequence ID" value="NZ_CAAAIF010000001.1"/>
</dbReference>
<dbReference type="SMART" id="SM00382">
    <property type="entry name" value="AAA"/>
    <property type="match status" value="1"/>
</dbReference>
<evidence type="ECO:0000256" key="3">
    <source>
        <dbReference type="ARBA" id="ARBA00022475"/>
    </source>
</evidence>
<keyword evidence="2" id="KW-0813">Transport</keyword>
<sequence>MTSNNSTEFAHSLPNFIWYYLRTKKRYLLGFVLVALIWAIDMSLTPYLLKVIVDNVVQYSHNQAQLLHSIILPAVFYAAMSLIVNLNFRFYDYVNLQLYPYLRATIEKDLLQYLLHHSYTFFHNNFSGALTKKITDLMENIEPLVTIPNEWFYPRVFAALIASGTLFVVVHPIFGIILFVWAIIFVLLSYFAAKKAENYSRSFSENISKLSGSVSDSVSNVMSVKLFNNVQHEISTIDGILDKVVASDRKLSWFNLKINLLQGIGASILIGAMLLMLIMGLQKGWVSAGDFALVLMLSVSFTWGVHDMGKQMQRYSKVVGTCNQALSIIRQPHEIEDLPDATALNIHQGEIRFQEVSFHYENRVNLFKNMSVTIKPGEKVGLVGYSGGGKSTFIKLILRLLDIQQGYIFIDNQDIKKVSQGSLRAQIATIPQEPELFHRTIMDNIRFARVDASNEEIIEAAIKAHCHDFIMDLPQKYESMVGERGVKLSGGQKQRIAIARAFLKNAPILLLDEATSSLDSKTEDEIHQALHEVMSKKTVLVIAHRLSTLKEMDRILVFVNGRIVEDGSLNQLLGDKMGHFYKLWQMQVNGFIAEI</sequence>
<dbReference type="PROSITE" id="PS50929">
    <property type="entry name" value="ABC_TM1F"/>
    <property type="match status" value="1"/>
</dbReference>
<feature type="transmembrane region" description="Helical" evidence="11">
    <location>
        <begin position="258"/>
        <end position="279"/>
    </location>
</feature>
<dbReference type="InterPro" id="IPR027417">
    <property type="entry name" value="P-loop_NTPase"/>
</dbReference>
<evidence type="ECO:0000313" key="15">
    <source>
        <dbReference type="Proteomes" id="UP000054725"/>
    </source>
</evidence>
<name>A0A0W0WVK2_9GAMM</name>
<evidence type="ECO:0000256" key="8">
    <source>
        <dbReference type="ARBA" id="ARBA00022989"/>
    </source>
</evidence>
<dbReference type="InterPro" id="IPR017871">
    <property type="entry name" value="ABC_transporter-like_CS"/>
</dbReference>
<dbReference type="SUPFAM" id="SSF52540">
    <property type="entry name" value="P-loop containing nucleoside triphosphate hydrolases"/>
    <property type="match status" value="1"/>
</dbReference>
<keyword evidence="10 11" id="KW-0472">Membrane</keyword>
<dbReference type="PROSITE" id="PS50893">
    <property type="entry name" value="ABC_TRANSPORTER_2"/>
    <property type="match status" value="1"/>
</dbReference>
<dbReference type="InterPro" id="IPR003593">
    <property type="entry name" value="AAA+_ATPase"/>
</dbReference>
<dbReference type="GO" id="GO:0005524">
    <property type="term" value="F:ATP binding"/>
    <property type="evidence" value="ECO:0007669"/>
    <property type="project" value="UniProtKB-KW"/>
</dbReference>
<organism evidence="14 15">
    <name type="scientific">Legionella nautarum</name>
    <dbReference type="NCBI Taxonomy" id="45070"/>
    <lineage>
        <taxon>Bacteria</taxon>
        <taxon>Pseudomonadati</taxon>
        <taxon>Pseudomonadota</taxon>
        <taxon>Gammaproteobacteria</taxon>
        <taxon>Legionellales</taxon>
        <taxon>Legionellaceae</taxon>
        <taxon>Legionella</taxon>
    </lineage>
</organism>
<keyword evidence="6" id="KW-0547">Nucleotide-binding</keyword>
<evidence type="ECO:0000256" key="11">
    <source>
        <dbReference type="SAM" id="Phobius"/>
    </source>
</evidence>
<keyword evidence="7 14" id="KW-0067">ATP-binding</keyword>
<dbReference type="Pfam" id="PF00664">
    <property type="entry name" value="ABC_membrane"/>
    <property type="match status" value="1"/>
</dbReference>
<dbReference type="STRING" id="45070.Lnau_1323"/>
<keyword evidence="15" id="KW-1185">Reference proteome</keyword>
<dbReference type="InterPro" id="IPR003439">
    <property type="entry name" value="ABC_transporter-like_ATP-bd"/>
</dbReference>
<dbReference type="GO" id="GO:0006869">
    <property type="term" value="P:lipid transport"/>
    <property type="evidence" value="ECO:0007669"/>
    <property type="project" value="UniProtKB-KW"/>
</dbReference>
<dbReference type="GO" id="GO:0016887">
    <property type="term" value="F:ATP hydrolysis activity"/>
    <property type="evidence" value="ECO:0007669"/>
    <property type="project" value="InterPro"/>
</dbReference>
<feature type="transmembrane region" description="Helical" evidence="11">
    <location>
        <begin position="285"/>
        <end position="305"/>
    </location>
</feature>
<dbReference type="PANTHER" id="PTHR43394">
    <property type="entry name" value="ATP-DEPENDENT PERMEASE MDL1, MITOCHONDRIAL"/>
    <property type="match status" value="1"/>
</dbReference>
<evidence type="ECO:0000259" key="12">
    <source>
        <dbReference type="PROSITE" id="PS50893"/>
    </source>
</evidence>
<dbReference type="GO" id="GO:0005886">
    <property type="term" value="C:plasma membrane"/>
    <property type="evidence" value="ECO:0007669"/>
    <property type="project" value="UniProtKB-SubCell"/>
</dbReference>
<evidence type="ECO:0000256" key="9">
    <source>
        <dbReference type="ARBA" id="ARBA00023055"/>
    </source>
</evidence>
<keyword evidence="4" id="KW-0997">Cell inner membrane</keyword>
<dbReference type="PROSITE" id="PS00211">
    <property type="entry name" value="ABC_TRANSPORTER_1"/>
    <property type="match status" value="1"/>
</dbReference>
<feature type="transmembrane region" description="Helical" evidence="11">
    <location>
        <begin position="176"/>
        <end position="193"/>
    </location>
</feature>
<dbReference type="Pfam" id="PF00005">
    <property type="entry name" value="ABC_tran"/>
    <property type="match status" value="1"/>
</dbReference>
<dbReference type="GO" id="GO:0015421">
    <property type="term" value="F:ABC-type oligopeptide transporter activity"/>
    <property type="evidence" value="ECO:0007669"/>
    <property type="project" value="TreeGrafter"/>
</dbReference>
<evidence type="ECO:0000256" key="2">
    <source>
        <dbReference type="ARBA" id="ARBA00022448"/>
    </source>
</evidence>
<feature type="domain" description="ABC transporter" evidence="12">
    <location>
        <begin position="351"/>
        <end position="585"/>
    </location>
</feature>
<dbReference type="AlphaFoldDB" id="A0A0W0WVK2"/>
<keyword evidence="3" id="KW-1003">Cell membrane</keyword>
<evidence type="ECO:0000256" key="5">
    <source>
        <dbReference type="ARBA" id="ARBA00022692"/>
    </source>
</evidence>
<dbReference type="Proteomes" id="UP000054725">
    <property type="component" value="Unassembled WGS sequence"/>
</dbReference>
<dbReference type="EMBL" id="LNYO01000013">
    <property type="protein sequence ID" value="KTD36339.1"/>
    <property type="molecule type" value="Genomic_DNA"/>
</dbReference>
<evidence type="ECO:0000259" key="13">
    <source>
        <dbReference type="PROSITE" id="PS50929"/>
    </source>
</evidence>
<feature type="domain" description="ABC transmembrane type-1" evidence="13">
    <location>
        <begin position="29"/>
        <end position="317"/>
    </location>
</feature>
<comment type="caution">
    <text evidence="14">The sequence shown here is derived from an EMBL/GenBank/DDBJ whole genome shotgun (WGS) entry which is preliminary data.</text>
</comment>
<feature type="transmembrane region" description="Helical" evidence="11">
    <location>
        <begin position="69"/>
        <end position="88"/>
    </location>
</feature>
<evidence type="ECO:0000256" key="1">
    <source>
        <dbReference type="ARBA" id="ARBA00004651"/>
    </source>
</evidence>
<dbReference type="GO" id="GO:0090374">
    <property type="term" value="P:oligopeptide export from mitochondrion"/>
    <property type="evidence" value="ECO:0007669"/>
    <property type="project" value="TreeGrafter"/>
</dbReference>
<dbReference type="FunFam" id="3.40.50.300:FF:000287">
    <property type="entry name" value="Multidrug ABC transporter ATP-binding protein"/>
    <property type="match status" value="1"/>
</dbReference>
<dbReference type="InterPro" id="IPR036640">
    <property type="entry name" value="ABC1_TM_sf"/>
</dbReference>
<comment type="subcellular location">
    <subcellularLocation>
        <location evidence="1">Cell membrane</location>
        <topology evidence="1">Multi-pass membrane protein</topology>
    </subcellularLocation>
</comment>
<dbReference type="SUPFAM" id="SSF90123">
    <property type="entry name" value="ABC transporter transmembrane region"/>
    <property type="match status" value="1"/>
</dbReference>
<proteinExistence type="predicted"/>
<evidence type="ECO:0000256" key="6">
    <source>
        <dbReference type="ARBA" id="ARBA00022741"/>
    </source>
</evidence>
<gene>
    <name evidence="14" type="primary">abcT</name>
    <name evidence="14" type="ORF">Lnau_1323</name>
</gene>
<keyword evidence="5 11" id="KW-0812">Transmembrane</keyword>
<dbReference type="InterPro" id="IPR011527">
    <property type="entry name" value="ABC1_TM_dom"/>
</dbReference>
<reference evidence="14 15" key="1">
    <citation type="submission" date="2015-11" db="EMBL/GenBank/DDBJ databases">
        <title>Genomic analysis of 38 Legionella species identifies large and diverse effector repertoires.</title>
        <authorList>
            <person name="Burstein D."/>
            <person name="Amaro F."/>
            <person name="Zusman T."/>
            <person name="Lifshitz Z."/>
            <person name="Cohen O."/>
            <person name="Gilbert J.A."/>
            <person name="Pupko T."/>
            <person name="Shuman H.A."/>
            <person name="Segal G."/>
        </authorList>
    </citation>
    <scope>NUCLEOTIDE SEQUENCE [LARGE SCALE GENOMIC DNA]</scope>
    <source>
        <strain evidence="14 15">ATCC 49506</strain>
    </source>
</reference>
<accession>A0A0W0WVK2</accession>
<evidence type="ECO:0000256" key="4">
    <source>
        <dbReference type="ARBA" id="ARBA00022519"/>
    </source>
</evidence>
<keyword evidence="9" id="KW-0445">Lipid transport</keyword>
<keyword evidence="8 11" id="KW-1133">Transmembrane helix</keyword>
<evidence type="ECO:0000256" key="7">
    <source>
        <dbReference type="ARBA" id="ARBA00022840"/>
    </source>
</evidence>
<dbReference type="Gene3D" id="1.20.1560.10">
    <property type="entry name" value="ABC transporter type 1, transmembrane domain"/>
    <property type="match status" value="1"/>
</dbReference>
<feature type="transmembrane region" description="Helical" evidence="11">
    <location>
        <begin position="27"/>
        <end position="49"/>
    </location>
</feature>
<evidence type="ECO:0000256" key="10">
    <source>
        <dbReference type="ARBA" id="ARBA00023136"/>
    </source>
</evidence>
<dbReference type="OrthoDB" id="6336411at2"/>
<dbReference type="PANTHER" id="PTHR43394:SF1">
    <property type="entry name" value="ATP-BINDING CASSETTE SUB-FAMILY B MEMBER 10, MITOCHONDRIAL"/>
    <property type="match status" value="1"/>
</dbReference>
<dbReference type="InterPro" id="IPR039421">
    <property type="entry name" value="Type_1_exporter"/>
</dbReference>
<protein>
    <submittedName>
        <fullName evidence="14">ABC transporter ATP-binding protein</fullName>
    </submittedName>
</protein>